<keyword evidence="16" id="KW-0594">Phospholipid biosynthesis</keyword>
<comment type="pathway">
    <text evidence="4">Lipid metabolism.</text>
</comment>
<evidence type="ECO:0000256" key="9">
    <source>
        <dbReference type="ARBA" id="ARBA00022516"/>
    </source>
</evidence>
<evidence type="ECO:0000256" key="14">
    <source>
        <dbReference type="ARBA" id="ARBA00023098"/>
    </source>
</evidence>
<keyword evidence="14" id="KW-0443">Lipid metabolism</keyword>
<dbReference type="PANTHER" id="PTHR46382">
    <property type="entry name" value="PHOSPHATIDATE CYTIDYLYLTRANSFERASE"/>
    <property type="match status" value="1"/>
</dbReference>
<dbReference type="UniPathway" id="UPA00557">
    <property type="reaction ID" value="UER00614"/>
</dbReference>
<dbReference type="GO" id="GO:0016024">
    <property type="term" value="P:CDP-diacylglycerol biosynthetic process"/>
    <property type="evidence" value="ECO:0007669"/>
    <property type="project" value="UniProtKB-UniPathway"/>
</dbReference>
<dbReference type="EMBL" id="PGTB01000246">
    <property type="protein sequence ID" value="PJE34067.1"/>
    <property type="molecule type" value="Genomic_DNA"/>
</dbReference>
<keyword evidence="21" id="KW-1185">Reference proteome</keyword>
<protein>
    <recommendedName>
        <fullName evidence="7 18">Phosphatidate cytidylyltransferase</fullName>
        <ecNumber evidence="6 18">2.7.7.41</ecNumber>
    </recommendedName>
</protein>
<proteinExistence type="inferred from homology"/>
<feature type="transmembrane region" description="Helical" evidence="19">
    <location>
        <begin position="35"/>
        <end position="53"/>
    </location>
</feature>
<comment type="pathway">
    <text evidence="3 18">Phospholipid metabolism; CDP-diacylglycerol biosynthesis; CDP-diacylglycerol from sn-glycerol 3-phosphate: step 3/3.</text>
</comment>
<dbReference type="GO" id="GO:0004605">
    <property type="term" value="F:phosphatidate cytidylyltransferase activity"/>
    <property type="evidence" value="ECO:0007669"/>
    <property type="project" value="UniProtKB-EC"/>
</dbReference>
<evidence type="ECO:0000256" key="16">
    <source>
        <dbReference type="ARBA" id="ARBA00023209"/>
    </source>
</evidence>
<evidence type="ECO:0000256" key="5">
    <source>
        <dbReference type="ARBA" id="ARBA00010185"/>
    </source>
</evidence>
<keyword evidence="8" id="KW-1003">Cell membrane</keyword>
<evidence type="ECO:0000313" key="20">
    <source>
        <dbReference type="EMBL" id="PJE34067.1"/>
    </source>
</evidence>
<comment type="caution">
    <text evidence="20">The sequence shown here is derived from an EMBL/GenBank/DDBJ whole genome shotgun (WGS) entry which is preliminary data.</text>
</comment>
<evidence type="ECO:0000256" key="2">
    <source>
        <dbReference type="ARBA" id="ARBA00004651"/>
    </source>
</evidence>
<dbReference type="GO" id="GO:0005886">
    <property type="term" value="C:plasma membrane"/>
    <property type="evidence" value="ECO:0007669"/>
    <property type="project" value="UniProtKB-SubCell"/>
</dbReference>
<evidence type="ECO:0000256" key="3">
    <source>
        <dbReference type="ARBA" id="ARBA00005119"/>
    </source>
</evidence>
<keyword evidence="13 19" id="KW-1133">Transmembrane helix</keyword>
<dbReference type="AlphaFoldDB" id="A0A2M8IU72"/>
<evidence type="ECO:0000256" key="1">
    <source>
        <dbReference type="ARBA" id="ARBA00001698"/>
    </source>
</evidence>
<evidence type="ECO:0000256" key="11">
    <source>
        <dbReference type="ARBA" id="ARBA00022692"/>
    </source>
</evidence>
<dbReference type="Pfam" id="PF01148">
    <property type="entry name" value="CTP_transf_1"/>
    <property type="match status" value="1"/>
</dbReference>
<name>A0A2M8IU72_9RHOB</name>
<evidence type="ECO:0000313" key="21">
    <source>
        <dbReference type="Proteomes" id="UP000231553"/>
    </source>
</evidence>
<feature type="transmembrane region" description="Helical" evidence="19">
    <location>
        <begin position="103"/>
        <end position="121"/>
    </location>
</feature>
<dbReference type="OrthoDB" id="9799199at2"/>
<accession>A0A2M8IU72</accession>
<dbReference type="PANTHER" id="PTHR46382:SF1">
    <property type="entry name" value="PHOSPHATIDATE CYTIDYLYLTRANSFERASE"/>
    <property type="match status" value="1"/>
</dbReference>
<keyword evidence="9" id="KW-0444">Lipid biosynthesis</keyword>
<comment type="subcellular location">
    <subcellularLocation>
        <location evidence="2">Cell membrane</location>
        <topology evidence="2">Multi-pass membrane protein</topology>
    </subcellularLocation>
</comment>
<comment type="catalytic activity">
    <reaction evidence="1 18">
        <text>a 1,2-diacyl-sn-glycero-3-phosphate + CTP + H(+) = a CDP-1,2-diacyl-sn-glycerol + diphosphate</text>
        <dbReference type="Rhea" id="RHEA:16229"/>
        <dbReference type="ChEBI" id="CHEBI:15378"/>
        <dbReference type="ChEBI" id="CHEBI:33019"/>
        <dbReference type="ChEBI" id="CHEBI:37563"/>
        <dbReference type="ChEBI" id="CHEBI:58332"/>
        <dbReference type="ChEBI" id="CHEBI:58608"/>
        <dbReference type="EC" id="2.7.7.41"/>
    </reaction>
</comment>
<sequence>MTGTSARWRDLGTRVMSAVVMVAVAALALTSGPGGWTLFVFAVYCLMLWELVGLCDPAAGRGVRLWLAVFPLLYPLIVLGTAALSGAEPLLAAEAQGPFGRGYYSAAAGLLAPLVLGLAHLRAGRALWAGYGAVLVAAVLFMIYAQGAHGLVAVVALVAIVAVTDTAGYFAGRALGGPKFWPALSPNKTWSGTAAGWIGAGLVGGLVLPHLGVPLGSAVLVAVAISFASQLGDIAESAMKRRVGVKDASALIPGHGGVLDRVDGLVAAACLAGAITLVSGG</sequence>
<evidence type="ECO:0000256" key="6">
    <source>
        <dbReference type="ARBA" id="ARBA00012487"/>
    </source>
</evidence>
<dbReference type="RefSeq" id="WP_100164866.1">
    <property type="nucleotide sequence ID" value="NZ_PGTB01000246.1"/>
</dbReference>
<comment type="similarity">
    <text evidence="5 18">Belongs to the CDS family.</text>
</comment>
<organism evidence="20 21">
    <name type="scientific">Pseudooceanicola lipolyticus</name>
    <dbReference type="NCBI Taxonomy" id="2029104"/>
    <lineage>
        <taxon>Bacteria</taxon>
        <taxon>Pseudomonadati</taxon>
        <taxon>Pseudomonadota</taxon>
        <taxon>Alphaproteobacteria</taxon>
        <taxon>Rhodobacterales</taxon>
        <taxon>Paracoccaceae</taxon>
        <taxon>Pseudooceanicola</taxon>
    </lineage>
</organism>
<keyword evidence="15 19" id="KW-0472">Membrane</keyword>
<evidence type="ECO:0000256" key="4">
    <source>
        <dbReference type="ARBA" id="ARBA00005189"/>
    </source>
</evidence>
<keyword evidence="11 18" id="KW-0812">Transmembrane</keyword>
<gene>
    <name evidence="20" type="ORF">CVM52_24180</name>
</gene>
<evidence type="ECO:0000256" key="10">
    <source>
        <dbReference type="ARBA" id="ARBA00022679"/>
    </source>
</evidence>
<keyword evidence="17" id="KW-1208">Phospholipid metabolism</keyword>
<feature type="transmembrane region" description="Helical" evidence="19">
    <location>
        <begin position="12"/>
        <end position="29"/>
    </location>
</feature>
<evidence type="ECO:0000256" key="15">
    <source>
        <dbReference type="ARBA" id="ARBA00023136"/>
    </source>
</evidence>
<evidence type="ECO:0000256" key="17">
    <source>
        <dbReference type="ARBA" id="ARBA00023264"/>
    </source>
</evidence>
<evidence type="ECO:0000256" key="7">
    <source>
        <dbReference type="ARBA" id="ARBA00019373"/>
    </source>
</evidence>
<evidence type="ECO:0000256" key="12">
    <source>
        <dbReference type="ARBA" id="ARBA00022695"/>
    </source>
</evidence>
<feature type="transmembrane region" description="Helical" evidence="19">
    <location>
        <begin position="128"/>
        <end position="145"/>
    </location>
</feature>
<feature type="transmembrane region" description="Helical" evidence="19">
    <location>
        <begin position="151"/>
        <end position="170"/>
    </location>
</feature>
<dbReference type="PROSITE" id="PS01315">
    <property type="entry name" value="CDS"/>
    <property type="match status" value="1"/>
</dbReference>
<evidence type="ECO:0000256" key="19">
    <source>
        <dbReference type="SAM" id="Phobius"/>
    </source>
</evidence>
<keyword evidence="10 18" id="KW-0808">Transferase</keyword>
<evidence type="ECO:0000256" key="18">
    <source>
        <dbReference type="RuleBase" id="RU003938"/>
    </source>
</evidence>
<dbReference type="EC" id="2.7.7.41" evidence="6 18"/>
<keyword evidence="12 18" id="KW-0548">Nucleotidyltransferase</keyword>
<dbReference type="Proteomes" id="UP000231553">
    <property type="component" value="Unassembled WGS sequence"/>
</dbReference>
<evidence type="ECO:0000256" key="8">
    <source>
        <dbReference type="ARBA" id="ARBA00022475"/>
    </source>
</evidence>
<evidence type="ECO:0000256" key="13">
    <source>
        <dbReference type="ARBA" id="ARBA00022989"/>
    </source>
</evidence>
<reference evidence="20 21" key="1">
    <citation type="journal article" date="2018" name="Int. J. Syst. Evol. Microbiol.">
        <title>Pseudooceanicola lipolyticus sp. nov., a marine alphaproteobacterium, reclassification of Oceanicola flagellatus as Pseudooceanicola flagellatus comb. nov. and emended description of the genus Pseudooceanicola.</title>
        <authorList>
            <person name="Huang M.-M."/>
            <person name="Guo L.-L."/>
            <person name="Wu Y.-H."/>
            <person name="Lai Q.-L."/>
            <person name="Shao Z.-Z."/>
            <person name="Wang C.-S."/>
            <person name="Wu M."/>
            <person name="Xu X.-W."/>
        </authorList>
    </citation>
    <scope>NUCLEOTIDE SEQUENCE [LARGE SCALE GENOMIC DNA]</scope>
    <source>
        <strain evidence="20 21">157</strain>
    </source>
</reference>
<feature type="transmembrane region" description="Helical" evidence="19">
    <location>
        <begin position="65"/>
        <end position="83"/>
    </location>
</feature>
<dbReference type="InterPro" id="IPR000374">
    <property type="entry name" value="PC_trans"/>
</dbReference>